<feature type="region of interest" description="Disordered" evidence="1">
    <location>
        <begin position="261"/>
        <end position="339"/>
    </location>
</feature>
<feature type="region of interest" description="Disordered" evidence="1">
    <location>
        <begin position="491"/>
        <end position="525"/>
    </location>
</feature>
<dbReference type="GO" id="GO:0016887">
    <property type="term" value="F:ATP hydrolysis activity"/>
    <property type="evidence" value="ECO:0007669"/>
    <property type="project" value="InterPro"/>
</dbReference>
<dbReference type="Pfam" id="PF23232">
    <property type="entry name" value="AAA_lid_13"/>
    <property type="match status" value="1"/>
</dbReference>
<feature type="compositionally biased region" description="Polar residues" evidence="1">
    <location>
        <begin position="1297"/>
        <end position="1321"/>
    </location>
</feature>
<evidence type="ECO:0000259" key="2">
    <source>
        <dbReference type="SMART" id="SM00382"/>
    </source>
</evidence>
<comment type="caution">
    <text evidence="3">The sequence shown here is derived from an EMBL/GenBank/DDBJ whole genome shotgun (WGS) entry which is preliminary data.</text>
</comment>
<feature type="compositionally biased region" description="Basic and acidic residues" evidence="1">
    <location>
        <begin position="136"/>
        <end position="150"/>
    </location>
</feature>
<dbReference type="EMBL" id="JAUKUA010000003">
    <property type="protein sequence ID" value="KAK0719491.1"/>
    <property type="molecule type" value="Genomic_DNA"/>
</dbReference>
<feature type="compositionally biased region" description="Basic and acidic residues" evidence="1">
    <location>
        <begin position="325"/>
        <end position="339"/>
    </location>
</feature>
<organism evidence="3 4">
    <name type="scientific">Lasiosphaeris hirsuta</name>
    <dbReference type="NCBI Taxonomy" id="260670"/>
    <lineage>
        <taxon>Eukaryota</taxon>
        <taxon>Fungi</taxon>
        <taxon>Dikarya</taxon>
        <taxon>Ascomycota</taxon>
        <taxon>Pezizomycotina</taxon>
        <taxon>Sordariomycetes</taxon>
        <taxon>Sordariomycetidae</taxon>
        <taxon>Sordariales</taxon>
        <taxon>Lasiosphaeriaceae</taxon>
        <taxon>Lasiosphaeris</taxon>
    </lineage>
</organism>
<dbReference type="InterPro" id="IPR003959">
    <property type="entry name" value="ATPase_AAA_core"/>
</dbReference>
<dbReference type="Gene3D" id="3.40.50.300">
    <property type="entry name" value="P-loop containing nucleotide triphosphate hydrolases"/>
    <property type="match status" value="1"/>
</dbReference>
<accession>A0AA40APA0</accession>
<dbReference type="SMART" id="SM00382">
    <property type="entry name" value="AAA"/>
    <property type="match status" value="1"/>
</dbReference>
<dbReference type="Pfam" id="PF00004">
    <property type="entry name" value="AAA"/>
    <property type="match status" value="1"/>
</dbReference>
<proteinExistence type="predicted"/>
<feature type="compositionally biased region" description="Basic and acidic residues" evidence="1">
    <location>
        <begin position="277"/>
        <end position="299"/>
    </location>
</feature>
<dbReference type="InterPro" id="IPR056599">
    <property type="entry name" value="AAA_lid_fung"/>
</dbReference>
<feature type="compositionally biased region" description="Polar residues" evidence="1">
    <location>
        <begin position="43"/>
        <end position="54"/>
    </location>
</feature>
<dbReference type="Proteomes" id="UP001172102">
    <property type="component" value="Unassembled WGS sequence"/>
</dbReference>
<sequence length="1407" mass="155881">MAATPEDNSDTAAAASLPTPPNDDGADQASEPAQQEDLVEPAAQTTEEASSTNVARGADDGEEAEATDQVPVRPRPKVDHTNLFAEIRALQDRLVELEQQAVGELSVPHEDAETKAEKKLRKEIRRARVTKKRVKVTEERAAETAEDRVNHGYQGGPWIDSVGRNGEQVETYMEGSLAMKPEEQELWRYVRPKPYHDLRPPTSLRPVYTPKLGPPTQWDTSDSEEWSSDGSSRTRDFDYFRARLRGDFEWELDRLTAQKTRYEKHKDKKAQAAAVEAARKEEEERAARELEIQQERENAAAENSQPAEGQQGQEGQESTGPIPEVETKPKVEETQKPKDLKAILEPWGVAKLNPVDWAAFRTARNSEVRLSFAIDILLGEPKLESGTQWVISRTRQTAKPGAKGRAAAKNLASATAKAESLIKSGQGALPERIRVHSKQLIKTLSVLHGTDLTADYNDSAIVMIRPFRMLTYYEKEIRAWQSKLIEELRPTENSPVAATTTAEEARADDGPVVEEEPPKVADPYNHSKSEVTLAHLPCLIEFLDKYVVEKLAYLNSPACEKVGFSDIWHLFKPGDFVISADGKQAYRVVKLSSPSHKGTDRWAVYKGSREEASASKRDDIVIHCVYIHFDGTQLGPVLETFRIKKYDGEKAVTALEVYPLRFHVQKDFEVRTAKAKHDAAGLGDAVASSVARLRESLIQRGRLFVDVTAVKHMYYAGLTVDTRDEVESQVMIDFEEAFAGDKNREQGWRPNITRVVGTPLDEPAEEGSKSCEAGCCWGEEIHDDSYVESKRHQDFINSMMAELEDSPLKLPSAAIFPRTLEDIKVEENALKEDELLIMSYRVFGFVLRDRTWAQLDLTYLTEIASEGGSVDAGGDGAEDDSEEDKSAFGRLVLPGGHKGMVLSLVSQHFRNKRSQKGKDEQVDIVRGKGKGLIILLHGAPGVGKTTTAEGVAEKFKKPLFQITCGDLGANAKDVEAALQTNFALANRWDCILLLDEADVFLAERRRNDFSRNGLVAVFLRVLEYYAGILFLTTNRIGDFDEAFASRIHMSLHYPQLDELSTTRVFRLNLGMIRARYKSQDRKLKIDEDEIIHMVGEFWRKQDKARWNGRQIRNACQTALALAEFDAQPEGSKYDLKVRSDAKVHLKVGHLVTVSNAYLEFMEYLKAVHGADAETYAKESGVRALETVIAALKAGKSVGGKSPDHEPKSERLLHAFKLKPTSQQTTAPPPDQSYHPQHQYREPPRPTAQSAQYSPRLAVANPQAIDPRTGLPAAHTYAPHAADPNYPQHYLPPGQGQFHGQQLSVPQQGSYQLPTAGSSSAYQPPPAGYSAGGDPRVGAGQPHELGGQGHQWTGAYHGVETGQGNRQLHNRSPSASQTQADYDGRQRAGSGGGEYPPTGAHAGHGGPQ</sequence>
<feature type="domain" description="AAA+ ATPase" evidence="2">
    <location>
        <begin position="930"/>
        <end position="1057"/>
    </location>
</feature>
<dbReference type="InterPro" id="IPR054289">
    <property type="entry name" value="DUF7025"/>
</dbReference>
<feature type="compositionally biased region" description="Polar residues" evidence="1">
    <location>
        <begin position="1361"/>
        <end position="1379"/>
    </location>
</feature>
<dbReference type="GO" id="GO:0005524">
    <property type="term" value="F:ATP binding"/>
    <property type="evidence" value="ECO:0007669"/>
    <property type="project" value="InterPro"/>
</dbReference>
<dbReference type="PANTHER" id="PTHR46411">
    <property type="entry name" value="FAMILY ATPASE, PUTATIVE-RELATED"/>
    <property type="match status" value="1"/>
</dbReference>
<evidence type="ECO:0000256" key="1">
    <source>
        <dbReference type="SAM" id="MobiDB-lite"/>
    </source>
</evidence>
<dbReference type="Pfam" id="PF22942">
    <property type="entry name" value="DUF7025"/>
    <property type="match status" value="1"/>
</dbReference>
<feature type="region of interest" description="Disordered" evidence="1">
    <location>
        <begin position="194"/>
        <end position="237"/>
    </location>
</feature>
<dbReference type="InterPro" id="IPR027417">
    <property type="entry name" value="P-loop_NTPase"/>
</dbReference>
<protein>
    <recommendedName>
        <fullName evidence="2">AAA+ ATPase domain-containing protein</fullName>
    </recommendedName>
</protein>
<feature type="region of interest" description="Disordered" evidence="1">
    <location>
        <begin position="1265"/>
        <end position="1407"/>
    </location>
</feature>
<gene>
    <name evidence="3" type="ORF">B0H67DRAFT_642839</name>
</gene>
<feature type="region of interest" description="Disordered" evidence="1">
    <location>
        <begin position="1220"/>
        <end position="1251"/>
    </location>
</feature>
<evidence type="ECO:0000313" key="4">
    <source>
        <dbReference type="Proteomes" id="UP001172102"/>
    </source>
</evidence>
<dbReference type="CDD" id="cd19481">
    <property type="entry name" value="RecA-like_protease"/>
    <property type="match status" value="1"/>
</dbReference>
<feature type="region of interest" description="Disordered" evidence="1">
    <location>
        <begin position="136"/>
        <end position="163"/>
    </location>
</feature>
<evidence type="ECO:0000313" key="3">
    <source>
        <dbReference type="EMBL" id="KAK0719491.1"/>
    </source>
</evidence>
<feature type="compositionally biased region" description="Low complexity" evidence="1">
    <location>
        <begin position="308"/>
        <end position="317"/>
    </location>
</feature>
<dbReference type="InterPro" id="IPR003593">
    <property type="entry name" value="AAA+_ATPase"/>
</dbReference>
<dbReference type="SUPFAM" id="SSF52540">
    <property type="entry name" value="P-loop containing nucleoside triphosphate hydrolases"/>
    <property type="match status" value="1"/>
</dbReference>
<feature type="region of interest" description="Disordered" evidence="1">
    <location>
        <begin position="1"/>
        <end position="80"/>
    </location>
</feature>
<name>A0AA40APA0_9PEZI</name>
<reference evidence="3" key="1">
    <citation type="submission" date="2023-06" db="EMBL/GenBank/DDBJ databases">
        <title>Genome-scale phylogeny and comparative genomics of the fungal order Sordariales.</title>
        <authorList>
            <consortium name="Lawrence Berkeley National Laboratory"/>
            <person name="Hensen N."/>
            <person name="Bonometti L."/>
            <person name="Westerberg I."/>
            <person name="Brannstrom I.O."/>
            <person name="Guillou S."/>
            <person name="Cros-Aarteil S."/>
            <person name="Calhoun S."/>
            <person name="Haridas S."/>
            <person name="Kuo A."/>
            <person name="Mondo S."/>
            <person name="Pangilinan J."/>
            <person name="Riley R."/>
            <person name="Labutti K."/>
            <person name="Andreopoulos B."/>
            <person name="Lipzen A."/>
            <person name="Chen C."/>
            <person name="Yanf M."/>
            <person name="Daum C."/>
            <person name="Ng V."/>
            <person name="Clum A."/>
            <person name="Steindorff A."/>
            <person name="Ohm R."/>
            <person name="Martin F."/>
            <person name="Silar P."/>
            <person name="Natvig D."/>
            <person name="Lalanne C."/>
            <person name="Gautier V."/>
            <person name="Ament-Velasquez S.L."/>
            <person name="Kruys A."/>
            <person name="Hutchinson M.I."/>
            <person name="Powell A.J."/>
            <person name="Barry K."/>
            <person name="Miller A.N."/>
            <person name="Grigoriev I.V."/>
            <person name="Debuchy R."/>
            <person name="Gladieux P."/>
            <person name="Thoren M.H."/>
            <person name="Johannesson H."/>
        </authorList>
    </citation>
    <scope>NUCLEOTIDE SEQUENCE</scope>
    <source>
        <strain evidence="3">SMH4607-1</strain>
    </source>
</reference>
<keyword evidence="4" id="KW-1185">Reference proteome</keyword>
<dbReference type="PANTHER" id="PTHR46411:SF2">
    <property type="entry name" value="AAA+ ATPASE DOMAIN-CONTAINING PROTEIN"/>
    <property type="match status" value="1"/>
</dbReference>